<dbReference type="Bgee" id="FBgn0193650">
    <property type="expression patterns" value="Expressed in male reproductive system and 2 other cell types or tissues"/>
</dbReference>
<dbReference type="InterPro" id="IPR017968">
    <property type="entry name" value="Acylphosphatase_CS"/>
</dbReference>
<dbReference type="PANTHER" id="PTHR10029">
    <property type="entry name" value="ACYLPHOSPHATASE"/>
    <property type="match status" value="1"/>
</dbReference>
<feature type="region of interest" description="Disordered" evidence="7">
    <location>
        <begin position="1"/>
        <end position="20"/>
    </location>
</feature>
<dbReference type="InterPro" id="IPR001792">
    <property type="entry name" value="Acylphosphatase-like_dom"/>
</dbReference>
<dbReference type="PROSITE" id="PS51160">
    <property type="entry name" value="ACYLPHOSPHATASE_3"/>
    <property type="match status" value="1"/>
</dbReference>
<evidence type="ECO:0000259" key="8">
    <source>
        <dbReference type="PROSITE" id="PS51160"/>
    </source>
</evidence>
<dbReference type="GO" id="GO:0003998">
    <property type="term" value="F:acylphosphatase activity"/>
    <property type="evidence" value="ECO:0007669"/>
    <property type="project" value="UniProtKB-EC"/>
</dbReference>
<evidence type="ECO:0000256" key="6">
    <source>
        <dbReference type="RuleBase" id="RU004168"/>
    </source>
</evidence>
<evidence type="ECO:0000256" key="7">
    <source>
        <dbReference type="SAM" id="MobiDB-lite"/>
    </source>
</evidence>
<evidence type="ECO:0000313" key="9">
    <source>
        <dbReference type="EMBL" id="KMY89584.1"/>
    </source>
</evidence>
<feature type="active site" evidence="5">
    <location>
        <position position="52"/>
    </location>
</feature>
<reference evidence="9" key="2">
    <citation type="submission" date="2014-06" db="EMBL/GenBank/DDBJ databases">
        <authorList>
            <person name="Hu T."/>
            <person name="Eisen M.B."/>
            <person name="Thornton K.R."/>
            <person name="Andolfatto P."/>
        </authorList>
    </citation>
    <scope>NUCLEOTIDE SEQUENCE</scope>
    <source>
        <strain evidence="9">W501</strain>
    </source>
</reference>
<feature type="compositionally biased region" description="Basic residues" evidence="7">
    <location>
        <begin position="1"/>
        <end position="16"/>
    </location>
</feature>
<comment type="catalytic activity">
    <reaction evidence="4 5">
        <text>an acyl phosphate + H2O = a carboxylate + phosphate + H(+)</text>
        <dbReference type="Rhea" id="RHEA:14965"/>
        <dbReference type="ChEBI" id="CHEBI:15377"/>
        <dbReference type="ChEBI" id="CHEBI:15378"/>
        <dbReference type="ChEBI" id="CHEBI:29067"/>
        <dbReference type="ChEBI" id="CHEBI:43474"/>
        <dbReference type="ChEBI" id="CHEBI:59918"/>
        <dbReference type="EC" id="3.6.1.7"/>
    </reaction>
</comment>
<evidence type="ECO:0000256" key="2">
    <source>
        <dbReference type="ARBA" id="ARBA00012150"/>
    </source>
</evidence>
<keyword evidence="3 5" id="KW-0378">Hydrolase</keyword>
<dbReference type="InterPro" id="IPR036046">
    <property type="entry name" value="Acylphosphatase-like_dom_sf"/>
</dbReference>
<dbReference type="FunFam" id="3.30.70.100:FF:000011">
    <property type="entry name" value="Acylphosphatase"/>
    <property type="match status" value="1"/>
</dbReference>
<dbReference type="EC" id="3.6.1.7" evidence="2 5"/>
<evidence type="ECO:0000256" key="5">
    <source>
        <dbReference type="PROSITE-ProRule" id="PRU00520"/>
    </source>
</evidence>
<accession>A0A0J9R170</accession>
<dbReference type="AlphaFoldDB" id="A0A0J9R170"/>
<dbReference type="PROSITE" id="PS00151">
    <property type="entry name" value="ACYLPHOSPHATASE_2"/>
    <property type="match status" value="1"/>
</dbReference>
<evidence type="ECO:0000256" key="4">
    <source>
        <dbReference type="ARBA" id="ARBA00047645"/>
    </source>
</evidence>
<dbReference type="OrthoDB" id="7961613at2759"/>
<dbReference type="SUPFAM" id="SSF54975">
    <property type="entry name" value="Acylphosphatase/BLUF domain-like"/>
    <property type="match status" value="1"/>
</dbReference>
<comment type="similarity">
    <text evidence="1 6">Belongs to the acylphosphatase family.</text>
</comment>
<dbReference type="EMBL" id="CM002910">
    <property type="protein sequence ID" value="KMY89584.1"/>
    <property type="molecule type" value="Genomic_DNA"/>
</dbReference>
<dbReference type="Proteomes" id="UP000035880">
    <property type="component" value="Chromosome 2L"/>
</dbReference>
<evidence type="ECO:0000256" key="3">
    <source>
        <dbReference type="ARBA" id="ARBA00022801"/>
    </source>
</evidence>
<protein>
    <recommendedName>
        <fullName evidence="2 5">acylphosphatase</fullName>
        <ecNumber evidence="2 5">3.6.1.7</ecNumber>
    </recommendedName>
</protein>
<feature type="domain" description="Acylphosphatase-like" evidence="8">
    <location>
        <begin position="34"/>
        <end position="127"/>
    </location>
</feature>
<reference evidence="9" key="3">
    <citation type="submission" date="2015-04" db="EMBL/GenBank/DDBJ databases">
        <authorList>
            <consortium name="FlyBase"/>
        </authorList>
    </citation>
    <scope>NUCLEOTIDE SEQUENCE</scope>
    <source>
        <strain evidence="9">W501</strain>
    </source>
</reference>
<feature type="active site" evidence="5">
    <location>
        <position position="70"/>
    </location>
</feature>
<gene>
    <name evidence="9" type="primary">Dsim\GD22242</name>
    <name evidence="9" type="ORF">Dsimw501_GD22242</name>
</gene>
<reference evidence="9" key="1">
    <citation type="journal article" date="2013" name="Genome Res.">
        <title>A second-generation assembly of the Drosophila simulans genome provides new insights into patterns of lineage-specific divergence.</title>
        <authorList>
            <person name="Hu T.T."/>
            <person name="Eisen M.B."/>
            <person name="Thornton K.R."/>
            <person name="Andolfatto P."/>
        </authorList>
    </citation>
    <scope>NUCLEOTIDE SEQUENCE [LARGE SCALE GENOMIC DNA]</scope>
    <source>
        <strain evidence="9">W501</strain>
    </source>
</reference>
<dbReference type="PANTHER" id="PTHR10029:SF3">
    <property type="entry name" value="ACYLPHOSPHATASE-RELATED"/>
    <property type="match status" value="1"/>
</dbReference>
<name>A0A0J9R170_DROSI</name>
<proteinExistence type="inferred from homology"/>
<evidence type="ECO:0000256" key="1">
    <source>
        <dbReference type="ARBA" id="ARBA00005614"/>
    </source>
</evidence>
<organism evidence="9">
    <name type="scientific">Drosophila simulans</name>
    <name type="common">Fruit fly</name>
    <dbReference type="NCBI Taxonomy" id="7240"/>
    <lineage>
        <taxon>Eukaryota</taxon>
        <taxon>Metazoa</taxon>
        <taxon>Ecdysozoa</taxon>
        <taxon>Arthropoda</taxon>
        <taxon>Hexapoda</taxon>
        <taxon>Insecta</taxon>
        <taxon>Pterygota</taxon>
        <taxon>Neoptera</taxon>
        <taxon>Endopterygota</taxon>
        <taxon>Diptera</taxon>
        <taxon>Brachycera</taxon>
        <taxon>Muscomorpha</taxon>
        <taxon>Ephydroidea</taxon>
        <taxon>Drosophilidae</taxon>
        <taxon>Drosophila</taxon>
        <taxon>Sophophora</taxon>
    </lineage>
</organism>
<sequence length="127" mass="14383">MSSQIKKSKTTTKKLVKSAPKSVPNAAADDQIFCCQFEVFGHVQDFSGVFFRKHTQKKANELGITGWCMNTTRGTVQGMLEGSLDQMTDMKYWLQHKGSPRSVIEKAVFSENEALPINNFKMFSIRR</sequence>
<dbReference type="Gene3D" id="3.30.70.100">
    <property type="match status" value="1"/>
</dbReference>
<dbReference type="InterPro" id="IPR020456">
    <property type="entry name" value="Acylphosphatase"/>
</dbReference>
<dbReference type="Pfam" id="PF00708">
    <property type="entry name" value="Acylphosphatase"/>
    <property type="match status" value="1"/>
</dbReference>